<evidence type="ECO:0000313" key="2">
    <source>
        <dbReference type="Proteomes" id="UP000249354"/>
    </source>
</evidence>
<organism evidence="1 2">
    <name type="scientific">Leptolyngbya foveolarum</name>
    <dbReference type="NCBI Taxonomy" id="47253"/>
    <lineage>
        <taxon>Bacteria</taxon>
        <taxon>Bacillati</taxon>
        <taxon>Cyanobacteriota</taxon>
        <taxon>Cyanophyceae</taxon>
        <taxon>Leptolyngbyales</taxon>
        <taxon>Leptolyngbyaceae</taxon>
        <taxon>Leptolyngbya group</taxon>
        <taxon>Leptolyngbya</taxon>
    </lineage>
</organism>
<dbReference type="EMBL" id="QBMC01000186">
    <property type="protein sequence ID" value="PZO11377.1"/>
    <property type="molecule type" value="Genomic_DNA"/>
</dbReference>
<gene>
    <name evidence="1" type="ORF">DCF25_19485</name>
</gene>
<comment type="caution">
    <text evidence="1">The sequence shown here is derived from an EMBL/GenBank/DDBJ whole genome shotgun (WGS) entry which is preliminary data.</text>
</comment>
<evidence type="ECO:0000313" key="1">
    <source>
        <dbReference type="EMBL" id="PZO11377.1"/>
    </source>
</evidence>
<dbReference type="AlphaFoldDB" id="A0A2W4TWP4"/>
<protein>
    <recommendedName>
        <fullName evidence="3">CHAT domain-containing protein</fullName>
    </recommendedName>
</protein>
<sequence>MTRHGLTLAIFNSCDGLGLAKYLSQAIAPISVPYIIVMREAVPDAVAQTFLKYFLAAFSGVVQKLPILGHTRSAN</sequence>
<dbReference type="Proteomes" id="UP000249354">
    <property type="component" value="Unassembled WGS sequence"/>
</dbReference>
<proteinExistence type="predicted"/>
<name>A0A2W4TWP4_9CYAN</name>
<reference evidence="2" key="1">
    <citation type="submission" date="2018-04" db="EMBL/GenBank/DDBJ databases">
        <authorList>
            <person name="Cornet L."/>
        </authorList>
    </citation>
    <scope>NUCLEOTIDE SEQUENCE [LARGE SCALE GENOMIC DNA]</scope>
</reference>
<accession>A0A2W4TWP4</accession>
<evidence type="ECO:0008006" key="3">
    <source>
        <dbReference type="Google" id="ProtNLM"/>
    </source>
</evidence>
<reference evidence="1 2" key="2">
    <citation type="submission" date="2018-06" db="EMBL/GenBank/DDBJ databases">
        <title>Metagenomic assembly of (sub)arctic Cyanobacteria and their associated microbiome from non-axenic cultures.</title>
        <authorList>
            <person name="Baurain D."/>
        </authorList>
    </citation>
    <scope>NUCLEOTIDE SEQUENCE [LARGE SCALE GENOMIC DNA]</scope>
    <source>
        <strain evidence="1">ULC129bin1</strain>
    </source>
</reference>